<accession>A0A915K9P1</accession>
<sequence length="89" mass="9995">WARRAASLFVIAVGQYPLLGGEVHDQAPAWVDFRMNTNLQGLGSGSYWKRPHLHNANFIIDGAQHVSKGIGHLCPRFGHRGQWLWLGNH</sequence>
<evidence type="ECO:0000313" key="3">
    <source>
        <dbReference type="WBParaSite" id="nRc.2.0.1.t34628-RA"/>
    </source>
</evidence>
<feature type="chain" id="PRO_5037390085" evidence="1">
    <location>
        <begin position="21"/>
        <end position="89"/>
    </location>
</feature>
<organism evidence="2 3">
    <name type="scientific">Romanomermis culicivorax</name>
    <name type="common">Nematode worm</name>
    <dbReference type="NCBI Taxonomy" id="13658"/>
    <lineage>
        <taxon>Eukaryota</taxon>
        <taxon>Metazoa</taxon>
        <taxon>Ecdysozoa</taxon>
        <taxon>Nematoda</taxon>
        <taxon>Enoplea</taxon>
        <taxon>Dorylaimia</taxon>
        <taxon>Mermithida</taxon>
        <taxon>Mermithoidea</taxon>
        <taxon>Mermithidae</taxon>
        <taxon>Romanomermis</taxon>
    </lineage>
</organism>
<protein>
    <submittedName>
        <fullName evidence="3">Uncharacterized protein</fullName>
    </submittedName>
</protein>
<reference evidence="3" key="1">
    <citation type="submission" date="2022-11" db="UniProtKB">
        <authorList>
            <consortium name="WormBaseParasite"/>
        </authorList>
    </citation>
    <scope>IDENTIFICATION</scope>
</reference>
<feature type="signal peptide" evidence="1">
    <location>
        <begin position="1"/>
        <end position="20"/>
    </location>
</feature>
<name>A0A915K9P1_ROMCU</name>
<evidence type="ECO:0000313" key="2">
    <source>
        <dbReference type="Proteomes" id="UP000887565"/>
    </source>
</evidence>
<evidence type="ECO:0000256" key="1">
    <source>
        <dbReference type="SAM" id="SignalP"/>
    </source>
</evidence>
<dbReference type="Proteomes" id="UP000887565">
    <property type="component" value="Unplaced"/>
</dbReference>
<keyword evidence="1" id="KW-0732">Signal</keyword>
<dbReference type="AlphaFoldDB" id="A0A915K9P1"/>
<dbReference type="WBParaSite" id="nRc.2.0.1.t34628-RA">
    <property type="protein sequence ID" value="nRc.2.0.1.t34628-RA"/>
    <property type="gene ID" value="nRc.2.0.1.g34628"/>
</dbReference>
<proteinExistence type="predicted"/>
<keyword evidence="2" id="KW-1185">Reference proteome</keyword>